<evidence type="ECO:0000256" key="1">
    <source>
        <dbReference type="ARBA" id="ARBA00023136"/>
    </source>
</evidence>
<proteinExistence type="predicted"/>
<dbReference type="SUPFAM" id="SSF53822">
    <property type="entry name" value="Periplasmic binding protein-like I"/>
    <property type="match status" value="1"/>
</dbReference>
<accession>A0A940DEF5</accession>
<sequence length="535" mass="57973">MKRIFRFLTVLVLAGCAGDQAPKTNWYAEYGTLETSTPVALQYGSPDLQPGDVTDNLLGAPVHRMAVMLPLSGDAADTGRAIQTAIEAATLQSAPQNLSVAFYDTATDINTAIADVLSTEPEIIIGPVFSDDVRTLRDAKPDALPVLAFTSDAAALGNGVMTMALLPTNGTEAIVREMAADKVTGFIILAPDTESGHLMAGTAYNAAQIYNIPVNGIFFYTEHDSNSIKDVTIVASMNAARSAANTRAREVLSDILTNERLTTIEKSSLNIQLERMSKMDVIGELPYDAVLFLGNGDDTESLASFLRYYGVGTHDARFYGTALWDGSDIAGDFTMNGAKYTALSPMQPSFTNLYERISGTLPTRLAGFGYDAANMAMGMIYSHKSDAAYLLDPSGYAGASGLYRLKPNGENERALQIMQIVAGGESQVVKTAPVNFLSPLYNLEQSKIKPIESMDLETPGVNPDDYISIPQRLREKYESETYGAHMTKPVTSHPFETITILPEDDRDIVVTTPDFQPINLESVNRTYIDSVEIEE</sequence>
<dbReference type="GO" id="GO:0030234">
    <property type="term" value="F:enzyme regulator activity"/>
    <property type="evidence" value="ECO:0007669"/>
    <property type="project" value="TreeGrafter"/>
</dbReference>
<keyword evidence="1" id="KW-0472">Membrane</keyword>
<name>A0A940DEF5_9PROT</name>
<dbReference type="EMBL" id="JADINE010000051">
    <property type="protein sequence ID" value="MBO8407631.1"/>
    <property type="molecule type" value="Genomic_DNA"/>
</dbReference>
<reference evidence="2" key="1">
    <citation type="submission" date="2020-10" db="EMBL/GenBank/DDBJ databases">
        <authorList>
            <person name="Gilroy R."/>
        </authorList>
    </citation>
    <scope>NUCLEOTIDE SEQUENCE</scope>
    <source>
        <strain evidence="2">B1-16210</strain>
    </source>
</reference>
<dbReference type="PANTHER" id="PTHR38038">
    <property type="entry name" value="PENICILLIN-BINDING PROTEIN ACTIVATOR LPOA"/>
    <property type="match status" value="1"/>
</dbReference>
<dbReference type="CDD" id="cd06339">
    <property type="entry name" value="PBP1_YraM_LppC_lipoprotein-like"/>
    <property type="match status" value="1"/>
</dbReference>
<dbReference type="AlphaFoldDB" id="A0A940DEF5"/>
<dbReference type="Gene3D" id="3.40.50.2300">
    <property type="match status" value="1"/>
</dbReference>
<evidence type="ECO:0000313" key="2">
    <source>
        <dbReference type="EMBL" id="MBO8407631.1"/>
    </source>
</evidence>
<dbReference type="GO" id="GO:0031241">
    <property type="term" value="C:periplasmic side of cell outer membrane"/>
    <property type="evidence" value="ECO:0007669"/>
    <property type="project" value="TreeGrafter"/>
</dbReference>
<evidence type="ECO:0000313" key="3">
    <source>
        <dbReference type="Proteomes" id="UP000721442"/>
    </source>
</evidence>
<dbReference type="InterPro" id="IPR007443">
    <property type="entry name" value="LpoA"/>
</dbReference>
<comment type="caution">
    <text evidence="2">The sequence shown here is derived from an EMBL/GenBank/DDBJ whole genome shotgun (WGS) entry which is preliminary data.</text>
</comment>
<dbReference type="GO" id="GO:0009252">
    <property type="term" value="P:peptidoglycan biosynthetic process"/>
    <property type="evidence" value="ECO:0007669"/>
    <property type="project" value="TreeGrafter"/>
</dbReference>
<dbReference type="Pfam" id="PF04348">
    <property type="entry name" value="LppC"/>
    <property type="match status" value="1"/>
</dbReference>
<gene>
    <name evidence="2" type="ORF">IAC77_04200</name>
</gene>
<reference evidence="2" key="2">
    <citation type="journal article" date="2021" name="PeerJ">
        <title>Extensive microbial diversity within the chicken gut microbiome revealed by metagenomics and culture.</title>
        <authorList>
            <person name="Gilroy R."/>
            <person name="Ravi A."/>
            <person name="Getino M."/>
            <person name="Pursley I."/>
            <person name="Horton D.L."/>
            <person name="Alikhan N.F."/>
            <person name="Baker D."/>
            <person name="Gharbi K."/>
            <person name="Hall N."/>
            <person name="Watson M."/>
            <person name="Adriaenssens E.M."/>
            <person name="Foster-Nyarko E."/>
            <person name="Jarju S."/>
            <person name="Secka A."/>
            <person name="Antonio M."/>
            <person name="Oren A."/>
            <person name="Chaudhuri R.R."/>
            <person name="La Ragione R."/>
            <person name="Hildebrand F."/>
            <person name="Pallen M.J."/>
        </authorList>
    </citation>
    <scope>NUCLEOTIDE SEQUENCE</scope>
    <source>
        <strain evidence="2">B1-16210</strain>
    </source>
</reference>
<organism evidence="2 3">
    <name type="scientific">Candidatus Enterousia excrementavium</name>
    <dbReference type="NCBI Taxonomy" id="2840789"/>
    <lineage>
        <taxon>Bacteria</taxon>
        <taxon>Pseudomonadati</taxon>
        <taxon>Pseudomonadota</taxon>
        <taxon>Alphaproteobacteria</taxon>
        <taxon>Candidatus Enterousia</taxon>
    </lineage>
</organism>
<dbReference type="Proteomes" id="UP000721442">
    <property type="component" value="Unassembled WGS sequence"/>
</dbReference>
<dbReference type="InterPro" id="IPR028082">
    <property type="entry name" value="Peripla_BP_I"/>
</dbReference>
<protein>
    <submittedName>
        <fullName evidence="2">Penicillin-binding protein activator</fullName>
    </submittedName>
</protein>
<dbReference type="PANTHER" id="PTHR38038:SF1">
    <property type="entry name" value="PENICILLIN-BINDING PROTEIN ACTIVATOR LPOA"/>
    <property type="match status" value="1"/>
</dbReference>